<protein>
    <submittedName>
        <fullName evidence="2">Uncharacterized protein</fullName>
    </submittedName>
</protein>
<organism evidence="2 3">
    <name type="scientific">Boletus reticuloceps</name>
    <dbReference type="NCBI Taxonomy" id="495285"/>
    <lineage>
        <taxon>Eukaryota</taxon>
        <taxon>Fungi</taxon>
        <taxon>Dikarya</taxon>
        <taxon>Basidiomycota</taxon>
        <taxon>Agaricomycotina</taxon>
        <taxon>Agaricomycetes</taxon>
        <taxon>Agaricomycetidae</taxon>
        <taxon>Boletales</taxon>
        <taxon>Boletineae</taxon>
        <taxon>Boletaceae</taxon>
        <taxon>Boletoideae</taxon>
        <taxon>Boletus</taxon>
    </lineage>
</organism>
<evidence type="ECO:0000256" key="1">
    <source>
        <dbReference type="SAM" id="MobiDB-lite"/>
    </source>
</evidence>
<evidence type="ECO:0000313" key="3">
    <source>
        <dbReference type="Proteomes" id="UP000683000"/>
    </source>
</evidence>
<sequence length="236" mass="25226">MDPSHSHGRYTQNQPPRLISIQVQLRSPSSLGAGMPPEPTASSGDFPDTTSQPTTRAMLPITDATLGHPFFPNNASQATGTYSLDCANPGPLAPLQQIPLPSTTGIQLHPSPLSLYHDTTIPFDQSIQPEGPSWPTAMLPPPPCQDLERVAIISSNKPRLTEAAKQIWKPQAINIGQAQGHLCKITPPLGMATGVILIQSHAHHTQPLRLRAVMVLVALHSLPLPAAPLIPTVLTK</sequence>
<accession>A0A8I3A2Q2</accession>
<feature type="compositionally biased region" description="Polar residues" evidence="1">
    <location>
        <begin position="40"/>
        <end position="54"/>
    </location>
</feature>
<reference evidence="2" key="1">
    <citation type="submission" date="2021-03" db="EMBL/GenBank/DDBJ databases">
        <title>Evolutionary innovations through gain and loss of genes in the ectomycorrhizal Boletales.</title>
        <authorList>
            <person name="Wu G."/>
            <person name="Miyauchi S."/>
            <person name="Morin E."/>
            <person name="Yang Z.-L."/>
            <person name="Xu J."/>
            <person name="Martin F.M."/>
        </authorList>
    </citation>
    <scope>NUCLEOTIDE SEQUENCE</scope>
    <source>
        <strain evidence="2">BR01</strain>
    </source>
</reference>
<gene>
    <name evidence="2" type="ORF">JVT61DRAFT_13556</name>
</gene>
<dbReference type="AlphaFoldDB" id="A0A8I3A2Q2"/>
<proteinExistence type="predicted"/>
<name>A0A8I3A2Q2_9AGAM</name>
<dbReference type="Proteomes" id="UP000683000">
    <property type="component" value="Unassembled WGS sequence"/>
</dbReference>
<dbReference type="EMBL" id="JAGFBS010000065">
    <property type="protein sequence ID" value="KAG6369788.1"/>
    <property type="molecule type" value="Genomic_DNA"/>
</dbReference>
<comment type="caution">
    <text evidence="2">The sequence shown here is derived from an EMBL/GenBank/DDBJ whole genome shotgun (WGS) entry which is preliminary data.</text>
</comment>
<keyword evidence="3" id="KW-1185">Reference proteome</keyword>
<feature type="region of interest" description="Disordered" evidence="1">
    <location>
        <begin position="28"/>
        <end position="54"/>
    </location>
</feature>
<evidence type="ECO:0000313" key="2">
    <source>
        <dbReference type="EMBL" id="KAG6369788.1"/>
    </source>
</evidence>